<dbReference type="InterPro" id="IPR036388">
    <property type="entry name" value="WH-like_DNA-bd_sf"/>
</dbReference>
<dbReference type="InterPro" id="IPR039425">
    <property type="entry name" value="RNA_pol_sigma-70-like"/>
</dbReference>
<evidence type="ECO:0000313" key="7">
    <source>
        <dbReference type="Proteomes" id="UP000520814"/>
    </source>
</evidence>
<dbReference type="InterPro" id="IPR013325">
    <property type="entry name" value="RNA_pol_sigma_r2"/>
</dbReference>
<keyword evidence="2" id="KW-0805">Transcription regulation</keyword>
<dbReference type="AlphaFoldDB" id="A0A7W9SW76"/>
<dbReference type="InterPro" id="IPR014284">
    <property type="entry name" value="RNA_pol_sigma-70_dom"/>
</dbReference>
<evidence type="ECO:0000256" key="1">
    <source>
        <dbReference type="ARBA" id="ARBA00010641"/>
    </source>
</evidence>
<dbReference type="Proteomes" id="UP000520814">
    <property type="component" value="Unassembled WGS sequence"/>
</dbReference>
<feature type="domain" description="RNA polymerase sigma factor 70 region 4 type 2" evidence="5">
    <location>
        <begin position="122"/>
        <end position="174"/>
    </location>
</feature>
<dbReference type="CDD" id="cd06171">
    <property type="entry name" value="Sigma70_r4"/>
    <property type="match status" value="1"/>
</dbReference>
<evidence type="ECO:0000256" key="2">
    <source>
        <dbReference type="ARBA" id="ARBA00023015"/>
    </source>
</evidence>
<dbReference type="NCBIfam" id="TIGR02937">
    <property type="entry name" value="sigma70-ECF"/>
    <property type="match status" value="1"/>
</dbReference>
<protein>
    <submittedName>
        <fullName evidence="6">RNA polymerase sigma-70 factor (ECF subfamily)</fullName>
    </submittedName>
</protein>
<dbReference type="EMBL" id="JACHGW010000011">
    <property type="protein sequence ID" value="MBB6053997.1"/>
    <property type="molecule type" value="Genomic_DNA"/>
</dbReference>
<dbReference type="InterPro" id="IPR013324">
    <property type="entry name" value="RNA_pol_sigma_r3/r4-like"/>
</dbReference>
<evidence type="ECO:0000256" key="3">
    <source>
        <dbReference type="ARBA" id="ARBA00023082"/>
    </source>
</evidence>
<organism evidence="6 7">
    <name type="scientific">Armatimonas rosea</name>
    <dbReference type="NCBI Taxonomy" id="685828"/>
    <lineage>
        <taxon>Bacteria</taxon>
        <taxon>Bacillati</taxon>
        <taxon>Armatimonadota</taxon>
        <taxon>Armatimonadia</taxon>
        <taxon>Armatimonadales</taxon>
        <taxon>Armatimonadaceae</taxon>
        <taxon>Armatimonas</taxon>
    </lineage>
</organism>
<dbReference type="PANTHER" id="PTHR43133:SF51">
    <property type="entry name" value="RNA POLYMERASE SIGMA FACTOR"/>
    <property type="match status" value="1"/>
</dbReference>
<sequence>MVRKALWTAPVVQATTPTELLDRYFPLVLGYVSARLGPGPEAEDTAIAVFGELCLHPKRLPNSTPTEADDPARAYLVGMARRKVALVLRLRGRRREQPLEEPVVSVSVATPESAALGGESQEQLRAALARLPELQREVLLLKYREELSLIEIGQVLGKKPNAVGQLLHRAREALRKEVGDYFDDRR</sequence>
<evidence type="ECO:0000313" key="6">
    <source>
        <dbReference type="EMBL" id="MBB6053997.1"/>
    </source>
</evidence>
<dbReference type="GO" id="GO:0006352">
    <property type="term" value="P:DNA-templated transcription initiation"/>
    <property type="evidence" value="ECO:0007669"/>
    <property type="project" value="InterPro"/>
</dbReference>
<keyword evidence="4" id="KW-0804">Transcription</keyword>
<dbReference type="GO" id="GO:0003677">
    <property type="term" value="F:DNA binding"/>
    <property type="evidence" value="ECO:0007669"/>
    <property type="project" value="InterPro"/>
</dbReference>
<reference evidence="6 7" key="1">
    <citation type="submission" date="2020-08" db="EMBL/GenBank/DDBJ databases">
        <title>Genomic Encyclopedia of Type Strains, Phase IV (KMG-IV): sequencing the most valuable type-strain genomes for metagenomic binning, comparative biology and taxonomic classification.</title>
        <authorList>
            <person name="Goeker M."/>
        </authorList>
    </citation>
    <scope>NUCLEOTIDE SEQUENCE [LARGE SCALE GENOMIC DNA]</scope>
    <source>
        <strain evidence="6 7">DSM 23562</strain>
    </source>
</reference>
<dbReference type="GO" id="GO:0016987">
    <property type="term" value="F:sigma factor activity"/>
    <property type="evidence" value="ECO:0007669"/>
    <property type="project" value="UniProtKB-KW"/>
</dbReference>
<name>A0A7W9SW76_ARMRO</name>
<evidence type="ECO:0000256" key="4">
    <source>
        <dbReference type="ARBA" id="ARBA00023163"/>
    </source>
</evidence>
<dbReference type="Pfam" id="PF08281">
    <property type="entry name" value="Sigma70_r4_2"/>
    <property type="match status" value="1"/>
</dbReference>
<dbReference type="PANTHER" id="PTHR43133">
    <property type="entry name" value="RNA POLYMERASE ECF-TYPE SIGMA FACTO"/>
    <property type="match status" value="1"/>
</dbReference>
<dbReference type="Gene3D" id="1.10.10.10">
    <property type="entry name" value="Winged helix-like DNA-binding domain superfamily/Winged helix DNA-binding domain"/>
    <property type="match status" value="1"/>
</dbReference>
<evidence type="ECO:0000259" key="5">
    <source>
        <dbReference type="Pfam" id="PF08281"/>
    </source>
</evidence>
<proteinExistence type="inferred from homology"/>
<comment type="similarity">
    <text evidence="1">Belongs to the sigma-70 factor family. ECF subfamily.</text>
</comment>
<dbReference type="SUPFAM" id="SSF88659">
    <property type="entry name" value="Sigma3 and sigma4 domains of RNA polymerase sigma factors"/>
    <property type="match status" value="1"/>
</dbReference>
<gene>
    <name evidence="6" type="ORF">HNQ39_005844</name>
</gene>
<comment type="caution">
    <text evidence="6">The sequence shown here is derived from an EMBL/GenBank/DDBJ whole genome shotgun (WGS) entry which is preliminary data.</text>
</comment>
<dbReference type="InterPro" id="IPR013249">
    <property type="entry name" value="RNA_pol_sigma70_r4_t2"/>
</dbReference>
<keyword evidence="3" id="KW-0731">Sigma factor</keyword>
<dbReference type="SUPFAM" id="SSF88946">
    <property type="entry name" value="Sigma2 domain of RNA polymerase sigma factors"/>
    <property type="match status" value="1"/>
</dbReference>
<accession>A0A7W9SW76</accession>
<keyword evidence="7" id="KW-1185">Reference proteome</keyword>
<dbReference type="Gene3D" id="1.10.1740.10">
    <property type="match status" value="1"/>
</dbReference>